<organism evidence="1 2">
    <name type="scientific">Hephaestia caeni</name>
    <dbReference type="NCBI Taxonomy" id="645617"/>
    <lineage>
        <taxon>Bacteria</taxon>
        <taxon>Pseudomonadati</taxon>
        <taxon>Pseudomonadota</taxon>
        <taxon>Alphaproteobacteria</taxon>
        <taxon>Sphingomonadales</taxon>
        <taxon>Sphingomonadaceae</taxon>
        <taxon>Hephaestia</taxon>
    </lineage>
</organism>
<dbReference type="Proteomes" id="UP000266568">
    <property type="component" value="Unassembled WGS sequence"/>
</dbReference>
<sequence length="71" mass="8006">MIDFAKTYDLLAAHRNNIDEMDVRFATADLMAAIARDVRDGELPHFSEDDQDDFSTSFTGYARHRGLLALA</sequence>
<evidence type="ECO:0000313" key="1">
    <source>
        <dbReference type="EMBL" id="RIA37455.1"/>
    </source>
</evidence>
<evidence type="ECO:0000313" key="2">
    <source>
        <dbReference type="Proteomes" id="UP000266568"/>
    </source>
</evidence>
<protein>
    <submittedName>
        <fullName evidence="1">Uncharacterized protein</fullName>
    </submittedName>
</protein>
<reference evidence="1 2" key="1">
    <citation type="submission" date="2018-08" db="EMBL/GenBank/DDBJ databases">
        <title>Genomic Encyclopedia of Type Strains, Phase IV (KMG-IV): sequencing the most valuable type-strain genomes for metagenomic binning, comparative biology and taxonomic classification.</title>
        <authorList>
            <person name="Goeker M."/>
        </authorList>
    </citation>
    <scope>NUCLEOTIDE SEQUENCE [LARGE SCALE GENOMIC DNA]</scope>
    <source>
        <strain evidence="1 2">DSM 25527</strain>
    </source>
</reference>
<keyword evidence="2" id="KW-1185">Reference proteome</keyword>
<comment type="caution">
    <text evidence="1">The sequence shown here is derived from an EMBL/GenBank/DDBJ whole genome shotgun (WGS) entry which is preliminary data.</text>
</comment>
<dbReference type="RefSeq" id="WP_119036762.1">
    <property type="nucleotide sequence ID" value="NZ_QXDC01000004.1"/>
</dbReference>
<proteinExistence type="predicted"/>
<gene>
    <name evidence="1" type="ORF">DFR49_3340</name>
</gene>
<dbReference type="AlphaFoldDB" id="A0A397NRW8"/>
<name>A0A397NRW8_9SPHN</name>
<dbReference type="EMBL" id="QXDC01000004">
    <property type="protein sequence ID" value="RIA37455.1"/>
    <property type="molecule type" value="Genomic_DNA"/>
</dbReference>
<accession>A0A397NRW8</accession>